<dbReference type="OrthoDB" id="769821at2759"/>
<gene>
    <name evidence="2" type="ORF">HPP92_006074</name>
</gene>
<proteinExistence type="predicted"/>
<dbReference type="PANTHER" id="PTHR33130">
    <property type="entry name" value="PUTATIVE (DUF1639)-RELATED"/>
    <property type="match status" value="1"/>
</dbReference>
<dbReference type="PANTHER" id="PTHR33130:SF43">
    <property type="entry name" value="OS01G0688600 PROTEIN"/>
    <property type="match status" value="1"/>
</dbReference>
<dbReference type="InterPro" id="IPR012438">
    <property type="entry name" value="DUF1639"/>
</dbReference>
<protein>
    <submittedName>
        <fullName evidence="2">Uncharacterized protein</fullName>
    </submittedName>
</protein>
<evidence type="ECO:0000256" key="1">
    <source>
        <dbReference type="SAM" id="MobiDB-lite"/>
    </source>
</evidence>
<organism evidence="2 3">
    <name type="scientific">Vanilla planifolia</name>
    <name type="common">Vanilla</name>
    <dbReference type="NCBI Taxonomy" id="51239"/>
    <lineage>
        <taxon>Eukaryota</taxon>
        <taxon>Viridiplantae</taxon>
        <taxon>Streptophyta</taxon>
        <taxon>Embryophyta</taxon>
        <taxon>Tracheophyta</taxon>
        <taxon>Spermatophyta</taxon>
        <taxon>Magnoliopsida</taxon>
        <taxon>Liliopsida</taxon>
        <taxon>Asparagales</taxon>
        <taxon>Orchidaceae</taxon>
        <taxon>Vanilloideae</taxon>
        <taxon>Vanilleae</taxon>
        <taxon>Vanilla</taxon>
    </lineage>
</organism>
<dbReference type="EMBL" id="JADCNM010000002">
    <property type="protein sequence ID" value="KAG0495080.1"/>
    <property type="molecule type" value="Genomic_DNA"/>
</dbReference>
<reference evidence="2 3" key="1">
    <citation type="journal article" date="2020" name="Nat. Food">
        <title>A phased Vanilla planifolia genome enables genetic improvement of flavour and production.</title>
        <authorList>
            <person name="Hasing T."/>
            <person name="Tang H."/>
            <person name="Brym M."/>
            <person name="Khazi F."/>
            <person name="Huang T."/>
            <person name="Chambers A.H."/>
        </authorList>
    </citation>
    <scope>NUCLEOTIDE SEQUENCE [LARGE SCALE GENOMIC DNA]</scope>
    <source>
        <tissue evidence="2">Leaf</tissue>
    </source>
</reference>
<accession>A0A835RMK0</accession>
<evidence type="ECO:0000313" key="3">
    <source>
        <dbReference type="Proteomes" id="UP000639772"/>
    </source>
</evidence>
<name>A0A835RMK0_VANPL</name>
<feature type="compositionally biased region" description="Basic and acidic residues" evidence="1">
    <location>
        <begin position="44"/>
        <end position="61"/>
    </location>
</feature>
<evidence type="ECO:0000313" key="2">
    <source>
        <dbReference type="EMBL" id="KAG0495080.1"/>
    </source>
</evidence>
<dbReference type="AlphaFoldDB" id="A0A835RMK0"/>
<feature type="region of interest" description="Disordered" evidence="1">
    <location>
        <begin position="44"/>
        <end position="70"/>
    </location>
</feature>
<comment type="caution">
    <text evidence="2">The sequence shown here is derived from an EMBL/GenBank/DDBJ whole genome shotgun (WGS) entry which is preliminary data.</text>
</comment>
<dbReference type="Pfam" id="PF07797">
    <property type="entry name" value="DUF1639"/>
    <property type="match status" value="1"/>
</dbReference>
<sequence length="281" mass="31528">MAPTAAKRGKSQSHLHRDISLLVQKPWAGHRLLHCDSGEENGKVVAEKRRSTSPNQERDQLRPVPRIGDPGISAVGEDDVVLEELRLKLMGHLREVADRMNLDVRPADPTIVAVDVAAPDPAPLNGASEAAIPWTLRTRRASQRLAATERVLPTRSADVEKKAPQKFSVSLSKEEIDEDVFALTGSRPRRRPKKRPRIVQRQLDAIFPGLWLSEITPESYRLSSTTISWGKPKVTFEGTSEDYKDIDGVLFFDGESFHLERLHRAVKRLRHVGITENLAHF</sequence>
<dbReference type="Proteomes" id="UP000639772">
    <property type="component" value="Unassembled WGS sequence"/>
</dbReference>